<keyword evidence="2" id="KW-1185">Reference proteome</keyword>
<evidence type="ECO:0000313" key="2">
    <source>
        <dbReference type="Proteomes" id="UP000295188"/>
    </source>
</evidence>
<dbReference type="Pfam" id="PF10706">
    <property type="entry name" value="Aminoglyc_resit"/>
    <property type="match status" value="1"/>
</dbReference>
<gene>
    <name evidence="1" type="ORF">EDC37_10939</name>
</gene>
<sequence length="163" mass="19122">MKNNIETVTEETLFHILNFFEHMKVPYWLDGGWGVDVLTGQQNRKHRDIDIDFDAKYTESVISKLKEIGYIVNVDWMPSRMELKHDKYGYLDIHPIDFNADGSITQADPQGGKYIFQKEWFTSTEYKDREIPCISKEAQLLFHSGYELSDKDHIDIDNLNSIQ</sequence>
<comment type="caution">
    <text evidence="1">The sequence shown here is derived from an EMBL/GenBank/DDBJ whole genome shotgun (WGS) entry which is preliminary data.</text>
</comment>
<dbReference type="RefSeq" id="WP_132549633.1">
    <property type="nucleotide sequence ID" value="NZ_SMAA01000009.1"/>
</dbReference>
<proteinExistence type="predicted"/>
<dbReference type="EMBL" id="SMAA01000009">
    <property type="protein sequence ID" value="TCS78686.1"/>
    <property type="molecule type" value="Genomic_DNA"/>
</dbReference>
<name>A0A4R3K6X6_9FIRM</name>
<dbReference type="InterPro" id="IPR043519">
    <property type="entry name" value="NT_sf"/>
</dbReference>
<dbReference type="InterPro" id="IPR019646">
    <property type="entry name" value="Aminoglyc_AdlTrfase"/>
</dbReference>
<dbReference type="OrthoDB" id="9800567at2"/>
<dbReference type="SUPFAM" id="SSF81301">
    <property type="entry name" value="Nucleotidyltransferase"/>
    <property type="match status" value="1"/>
</dbReference>
<keyword evidence="1" id="KW-0808">Transferase</keyword>
<dbReference type="Gene3D" id="3.30.460.40">
    <property type="match status" value="1"/>
</dbReference>
<reference evidence="1 2" key="1">
    <citation type="submission" date="2019-03" db="EMBL/GenBank/DDBJ databases">
        <title>Genomic Encyclopedia of Type Strains, Phase IV (KMG-IV): sequencing the most valuable type-strain genomes for metagenomic binning, comparative biology and taxonomic classification.</title>
        <authorList>
            <person name="Goeker M."/>
        </authorList>
    </citation>
    <scope>NUCLEOTIDE SEQUENCE [LARGE SCALE GENOMIC DNA]</scope>
    <source>
        <strain evidence="1 2">DSM 20467</strain>
    </source>
</reference>
<accession>A0A4R3K6X6</accession>
<organism evidence="1 2">
    <name type="scientific">Pectinatus cerevisiiphilus</name>
    <dbReference type="NCBI Taxonomy" id="86956"/>
    <lineage>
        <taxon>Bacteria</taxon>
        <taxon>Bacillati</taxon>
        <taxon>Bacillota</taxon>
        <taxon>Negativicutes</taxon>
        <taxon>Selenomonadales</taxon>
        <taxon>Selenomonadaceae</taxon>
        <taxon>Pectinatus</taxon>
    </lineage>
</organism>
<dbReference type="GO" id="GO:0016740">
    <property type="term" value="F:transferase activity"/>
    <property type="evidence" value="ECO:0007669"/>
    <property type="project" value="UniProtKB-KW"/>
</dbReference>
<dbReference type="AlphaFoldDB" id="A0A4R3K6X6"/>
<dbReference type="Proteomes" id="UP000295188">
    <property type="component" value="Unassembled WGS sequence"/>
</dbReference>
<protein>
    <submittedName>
        <fullName evidence="1">Lincosamide nucleotidyltransferase A/C/D/E</fullName>
    </submittedName>
</protein>
<evidence type="ECO:0000313" key="1">
    <source>
        <dbReference type="EMBL" id="TCS78686.1"/>
    </source>
</evidence>